<sequence>MTATTAARRIGVGTALPALAVVPLLRHTIAVHAVPDDQPWRTACPCGKPLWPHAIGTSGRCAGCGVRVGAPPYAVEAATLAGAAGLAVSGLGGFALAGYAVWTAAMIVLAFVDAAVMRLPHRITAAATAGFLGLLALGGPAGAWVRAVAAGLVLAAFFAVLAAVSRGQLGWGDVTLAVPLAAALGWHSWTAVYAGVLLGLGTAALTAITLRCLGRLAPETSLPLGPFLIAAAYTVAVWP</sequence>
<comment type="similarity">
    <text evidence="1">Belongs to the peptidase A24 family.</text>
</comment>
<feature type="transmembrane region" description="Helical" evidence="2">
    <location>
        <begin position="220"/>
        <end position="238"/>
    </location>
</feature>
<dbReference type="Proteomes" id="UP000282312">
    <property type="component" value="Unassembled WGS sequence"/>
</dbReference>
<feature type="transmembrane region" description="Helical" evidence="2">
    <location>
        <begin position="91"/>
        <end position="112"/>
    </location>
</feature>
<organism evidence="5 6">
    <name type="scientific">Micromonospora inaquosa</name>
    <dbReference type="NCBI Taxonomy" id="2203716"/>
    <lineage>
        <taxon>Bacteria</taxon>
        <taxon>Bacillati</taxon>
        <taxon>Actinomycetota</taxon>
        <taxon>Actinomycetes</taxon>
        <taxon>Micromonosporales</taxon>
        <taxon>Micromonosporaceae</taxon>
        <taxon>Micromonospora</taxon>
    </lineage>
</organism>
<dbReference type="RefSeq" id="WP_124777927.1">
    <property type="nucleotide sequence ID" value="NZ_QGSZ01000357.1"/>
</dbReference>
<evidence type="ECO:0000259" key="4">
    <source>
        <dbReference type="Pfam" id="PF01478"/>
    </source>
</evidence>
<keyword evidence="6" id="KW-1185">Reference proteome</keyword>
<proteinExistence type="inferred from homology"/>
<evidence type="ECO:0000256" key="1">
    <source>
        <dbReference type="ARBA" id="ARBA00005801"/>
    </source>
</evidence>
<dbReference type="InterPro" id="IPR000045">
    <property type="entry name" value="Prepilin_IV_endopep_pep"/>
</dbReference>
<keyword evidence="2" id="KW-0472">Membrane</keyword>
<dbReference type="GO" id="GO:0006465">
    <property type="term" value="P:signal peptide processing"/>
    <property type="evidence" value="ECO:0007669"/>
    <property type="project" value="TreeGrafter"/>
</dbReference>
<feature type="signal peptide" evidence="3">
    <location>
        <begin position="1"/>
        <end position="33"/>
    </location>
</feature>
<feature type="transmembrane region" description="Helical" evidence="2">
    <location>
        <begin position="119"/>
        <end position="137"/>
    </location>
</feature>
<protein>
    <submittedName>
        <fullName evidence="5">Prepilin peptidase</fullName>
    </submittedName>
</protein>
<dbReference type="EMBL" id="QGSZ01000357">
    <property type="protein sequence ID" value="RQW95542.1"/>
    <property type="molecule type" value="Genomic_DNA"/>
</dbReference>
<comment type="caution">
    <text evidence="5">The sequence shown here is derived from an EMBL/GenBank/DDBJ whole genome shotgun (WGS) entry which is preliminary data.</text>
</comment>
<feature type="transmembrane region" description="Helical" evidence="2">
    <location>
        <begin position="192"/>
        <end position="213"/>
    </location>
</feature>
<evidence type="ECO:0000313" key="5">
    <source>
        <dbReference type="EMBL" id="RQW95542.1"/>
    </source>
</evidence>
<evidence type="ECO:0000313" key="6">
    <source>
        <dbReference type="Proteomes" id="UP000282312"/>
    </source>
</evidence>
<dbReference type="InterPro" id="IPR050882">
    <property type="entry name" value="Prepilin_peptidase/N-MTase"/>
</dbReference>
<feature type="domain" description="Prepilin type IV endopeptidase peptidase" evidence="4">
    <location>
        <begin position="102"/>
        <end position="196"/>
    </location>
</feature>
<dbReference type="PANTHER" id="PTHR30487:SF0">
    <property type="entry name" value="PREPILIN LEADER PEPTIDASE_N-METHYLTRANSFERASE-RELATED"/>
    <property type="match status" value="1"/>
</dbReference>
<dbReference type="GO" id="GO:0005886">
    <property type="term" value="C:plasma membrane"/>
    <property type="evidence" value="ECO:0007669"/>
    <property type="project" value="TreeGrafter"/>
</dbReference>
<feature type="transmembrane region" description="Helical" evidence="2">
    <location>
        <begin position="143"/>
        <end position="162"/>
    </location>
</feature>
<accession>A0A3N9WKM1</accession>
<evidence type="ECO:0000256" key="2">
    <source>
        <dbReference type="SAM" id="Phobius"/>
    </source>
</evidence>
<keyword evidence="3" id="KW-0732">Signal</keyword>
<keyword evidence="2" id="KW-0812">Transmembrane</keyword>
<gene>
    <name evidence="5" type="ORF">DLJ59_32795</name>
</gene>
<name>A0A3N9WKM1_9ACTN</name>
<dbReference type="Pfam" id="PF01478">
    <property type="entry name" value="Peptidase_A24"/>
    <property type="match status" value="1"/>
</dbReference>
<dbReference type="AlphaFoldDB" id="A0A3N9WKM1"/>
<feature type="chain" id="PRO_5038852036" evidence="3">
    <location>
        <begin position="34"/>
        <end position="239"/>
    </location>
</feature>
<evidence type="ECO:0000256" key="3">
    <source>
        <dbReference type="SAM" id="SignalP"/>
    </source>
</evidence>
<dbReference type="GO" id="GO:0004190">
    <property type="term" value="F:aspartic-type endopeptidase activity"/>
    <property type="evidence" value="ECO:0007669"/>
    <property type="project" value="InterPro"/>
</dbReference>
<dbReference type="PANTHER" id="PTHR30487">
    <property type="entry name" value="TYPE 4 PREPILIN-LIKE PROTEINS LEADER PEPTIDE-PROCESSING ENZYME"/>
    <property type="match status" value="1"/>
</dbReference>
<keyword evidence="2" id="KW-1133">Transmembrane helix</keyword>
<dbReference type="OrthoDB" id="3385457at2"/>
<reference evidence="5 6" key="1">
    <citation type="submission" date="2018-05" db="EMBL/GenBank/DDBJ databases">
        <title>Micromonospora from Atacama Desert.</title>
        <authorList>
            <person name="Carro L."/>
            <person name="Goodfellow M."/>
            <person name="Klenk H.-P."/>
        </authorList>
    </citation>
    <scope>NUCLEOTIDE SEQUENCE [LARGE SCALE GENOMIC DNA]</scope>
    <source>
        <strain evidence="5 6">LB39</strain>
    </source>
</reference>